<dbReference type="KEGG" id="aplc:110979595"/>
<evidence type="ECO:0000256" key="1">
    <source>
        <dbReference type="ARBA" id="ARBA00005298"/>
    </source>
</evidence>
<feature type="domain" description="Arrestin C-terminal-like" evidence="2">
    <location>
        <begin position="211"/>
        <end position="337"/>
    </location>
</feature>
<dbReference type="PANTHER" id="PTHR11188:SF176">
    <property type="entry name" value="ARRESTIN DOMAIN-CONTAINING PROTEIN 1"/>
    <property type="match status" value="1"/>
</dbReference>
<accession>A0A8B7YDB0</accession>
<dbReference type="Gene3D" id="2.60.40.640">
    <property type="match status" value="2"/>
</dbReference>
<dbReference type="RefSeq" id="XP_022091243.1">
    <property type="nucleotide sequence ID" value="XM_022235551.1"/>
</dbReference>
<comment type="similarity">
    <text evidence="1">Belongs to the arrestin family.</text>
</comment>
<dbReference type="SMART" id="SM01017">
    <property type="entry name" value="Arrestin_C"/>
    <property type="match status" value="1"/>
</dbReference>
<dbReference type="SUPFAM" id="SSF81296">
    <property type="entry name" value="E set domains"/>
    <property type="match status" value="2"/>
</dbReference>
<organism evidence="3 4">
    <name type="scientific">Acanthaster planci</name>
    <name type="common">Crown-of-thorns starfish</name>
    <dbReference type="NCBI Taxonomy" id="133434"/>
    <lineage>
        <taxon>Eukaryota</taxon>
        <taxon>Metazoa</taxon>
        <taxon>Echinodermata</taxon>
        <taxon>Eleutherozoa</taxon>
        <taxon>Asterozoa</taxon>
        <taxon>Asteroidea</taxon>
        <taxon>Valvatacea</taxon>
        <taxon>Valvatida</taxon>
        <taxon>Acanthasteridae</taxon>
        <taxon>Acanthaster</taxon>
    </lineage>
</organism>
<dbReference type="InterPro" id="IPR011021">
    <property type="entry name" value="Arrestin-like_N"/>
</dbReference>
<dbReference type="AlphaFoldDB" id="A0A8B7YDB0"/>
<dbReference type="InterPro" id="IPR014752">
    <property type="entry name" value="Arrestin-like_C"/>
</dbReference>
<dbReference type="PANTHER" id="PTHR11188">
    <property type="entry name" value="ARRESTIN DOMAIN CONTAINING PROTEIN"/>
    <property type="match status" value="1"/>
</dbReference>
<evidence type="ECO:0000313" key="4">
    <source>
        <dbReference type="RefSeq" id="XP_022091243.1"/>
    </source>
</evidence>
<proteinExistence type="inferred from homology"/>
<dbReference type="GO" id="GO:0005737">
    <property type="term" value="C:cytoplasm"/>
    <property type="evidence" value="ECO:0007669"/>
    <property type="project" value="TreeGrafter"/>
</dbReference>
<dbReference type="InterPro" id="IPR014756">
    <property type="entry name" value="Ig_E-set"/>
</dbReference>
<sequence>MGILRDLEIVYDSNRDVFSQGDIVKGWAIVDVQTDEEMGLKNVQGISMQFKGKAKIVWITKDQQNLRSGHPDYRLEYIQGPSQRQWQDGTSTYERHQASEVYFNNTLVLFGSGQKDSGTQDLTLPSGRHNFPFQFQLPKTDLPASFEGLNGYVRYKTKVVVAIPKSLKNKKYKTEKHFTVLGPDVDLNLIPSIQEPMTIDNEIRNFCGCGPDIEAVVSVGLSKQGYVPGESIYVNGQVDNRDLSEHRDFTVYLVQKISYQDKRATRETAKKVLAKEKSTVACPRGRVSDYKVGPLPIPPVPSSDLAGCNLINIDYFVQCKDRTHSAKFPITVGSVPLWTHPTSDQGAPLENQGVQNTECPYLPPPRYEQVTGEMQRIRRRNMDEYFSEDQLFLPRYPYFDFAATGDLENMEPTLNV</sequence>
<dbReference type="Pfam" id="PF00339">
    <property type="entry name" value="Arrestin_N"/>
    <property type="match status" value="1"/>
</dbReference>
<dbReference type="InterPro" id="IPR011022">
    <property type="entry name" value="Arrestin_C-like"/>
</dbReference>
<evidence type="ECO:0000313" key="3">
    <source>
        <dbReference type="Proteomes" id="UP000694845"/>
    </source>
</evidence>
<reference evidence="4" key="1">
    <citation type="submission" date="2025-08" db="UniProtKB">
        <authorList>
            <consortium name="RefSeq"/>
        </authorList>
    </citation>
    <scope>IDENTIFICATION</scope>
</reference>
<dbReference type="Proteomes" id="UP000694845">
    <property type="component" value="Unplaced"/>
</dbReference>
<dbReference type="OrthoDB" id="2333384at2759"/>
<name>A0A8B7YDB0_ACAPL</name>
<dbReference type="Pfam" id="PF02752">
    <property type="entry name" value="Arrestin_C"/>
    <property type="match status" value="1"/>
</dbReference>
<keyword evidence="3" id="KW-1185">Reference proteome</keyword>
<evidence type="ECO:0000259" key="2">
    <source>
        <dbReference type="SMART" id="SM01017"/>
    </source>
</evidence>
<dbReference type="InterPro" id="IPR050357">
    <property type="entry name" value="Arrestin_domain-protein"/>
</dbReference>
<dbReference type="GO" id="GO:0015031">
    <property type="term" value="P:protein transport"/>
    <property type="evidence" value="ECO:0007669"/>
    <property type="project" value="TreeGrafter"/>
</dbReference>
<gene>
    <name evidence="4" type="primary">LOC110979595</name>
</gene>
<dbReference type="OMA" id="GTIPAHR"/>
<dbReference type="GeneID" id="110979595"/>
<protein>
    <submittedName>
        <fullName evidence="4">Arrestin domain-containing protein 3-like isoform X1</fullName>
    </submittedName>
</protein>